<keyword evidence="2" id="KW-1185">Reference proteome</keyword>
<evidence type="ECO:0000313" key="1">
    <source>
        <dbReference type="EMBL" id="UOF01436.1"/>
    </source>
</evidence>
<reference evidence="1" key="1">
    <citation type="submission" date="2022-03" db="EMBL/GenBank/DDBJ databases">
        <title>Genome Identification and Characterization of new species Bdellovibrio reynosense LBG001 sp. nov. from a Mexico soil sample.</title>
        <authorList>
            <person name="Camilli A."/>
            <person name="Ajao Y."/>
            <person name="Guo X."/>
        </authorList>
    </citation>
    <scope>NUCLEOTIDE SEQUENCE</scope>
    <source>
        <strain evidence="1">LBG001</strain>
    </source>
</reference>
<organism evidence="1 2">
    <name type="scientific">Bdellovibrio reynosensis</name>
    <dbReference type="NCBI Taxonomy" id="2835041"/>
    <lineage>
        <taxon>Bacteria</taxon>
        <taxon>Pseudomonadati</taxon>
        <taxon>Bdellovibrionota</taxon>
        <taxon>Bdellovibrionia</taxon>
        <taxon>Bdellovibrionales</taxon>
        <taxon>Pseudobdellovibrionaceae</taxon>
        <taxon>Bdellovibrio</taxon>
    </lineage>
</organism>
<accession>A0ABY4CCJ3</accession>
<name>A0ABY4CCJ3_9BACT</name>
<sequence length="154" mass="17349">MHSRKIFTVLTVAYVLLLASGFTFHERSAFEHGGSGSEVLAHDPVKAVDEKLNALKVKVKQRMPASEKVVLIKEALSSIEEMRKNSPVMSVDKEIYMDYATESLEHVANDKTFSVKKCGYYKHRIVNDFEPYSDEKPSHPALLRSFNIVEGVCS</sequence>
<gene>
    <name evidence="1" type="ORF">MNR06_00525</name>
</gene>
<proteinExistence type="predicted"/>
<protein>
    <submittedName>
        <fullName evidence="1">Uncharacterized protein</fullName>
    </submittedName>
</protein>
<dbReference type="RefSeq" id="WP_243537876.1">
    <property type="nucleotide sequence ID" value="NZ_CP093442.1"/>
</dbReference>
<evidence type="ECO:0000313" key="2">
    <source>
        <dbReference type="Proteomes" id="UP000830116"/>
    </source>
</evidence>
<dbReference type="EMBL" id="CP093442">
    <property type="protein sequence ID" value="UOF01436.1"/>
    <property type="molecule type" value="Genomic_DNA"/>
</dbReference>
<dbReference type="Proteomes" id="UP000830116">
    <property type="component" value="Chromosome"/>
</dbReference>